<evidence type="ECO:0000256" key="2">
    <source>
        <dbReference type="ARBA" id="ARBA00023125"/>
    </source>
</evidence>
<dbReference type="SUPFAM" id="SSF48498">
    <property type="entry name" value="Tetracyclin repressor-like, C-terminal domain"/>
    <property type="match status" value="1"/>
</dbReference>
<dbReference type="InterPro" id="IPR036271">
    <property type="entry name" value="Tet_transcr_reg_TetR-rel_C_sf"/>
</dbReference>
<dbReference type="InterPro" id="IPR001647">
    <property type="entry name" value="HTH_TetR"/>
</dbReference>
<dbReference type="PROSITE" id="PS01081">
    <property type="entry name" value="HTH_TETR_1"/>
    <property type="match status" value="1"/>
</dbReference>
<dbReference type="Gene3D" id="1.10.357.10">
    <property type="entry name" value="Tetracycline Repressor, domain 2"/>
    <property type="match status" value="1"/>
</dbReference>
<feature type="DNA-binding region" description="H-T-H motif" evidence="4">
    <location>
        <begin position="28"/>
        <end position="47"/>
    </location>
</feature>
<dbReference type="InterPro" id="IPR050109">
    <property type="entry name" value="HTH-type_TetR-like_transc_reg"/>
</dbReference>
<evidence type="ECO:0000256" key="4">
    <source>
        <dbReference type="PROSITE-ProRule" id="PRU00335"/>
    </source>
</evidence>
<dbReference type="Proteomes" id="UP000053070">
    <property type="component" value="Unassembled WGS sequence"/>
</dbReference>
<proteinExistence type="predicted"/>
<keyword evidence="1" id="KW-0805">Transcription regulation</keyword>
<keyword evidence="2 4" id="KW-0238">DNA-binding</keyword>
<organism evidence="6 7">
    <name type="scientific">Aurantiacibacter gangjinensis</name>
    <dbReference type="NCBI Taxonomy" id="502682"/>
    <lineage>
        <taxon>Bacteria</taxon>
        <taxon>Pseudomonadati</taxon>
        <taxon>Pseudomonadota</taxon>
        <taxon>Alphaproteobacteria</taxon>
        <taxon>Sphingomonadales</taxon>
        <taxon>Erythrobacteraceae</taxon>
        <taxon>Aurantiacibacter</taxon>
    </lineage>
</organism>
<evidence type="ECO:0000313" key="6">
    <source>
        <dbReference type="EMBL" id="KLE33363.1"/>
    </source>
</evidence>
<dbReference type="InterPro" id="IPR023772">
    <property type="entry name" value="DNA-bd_HTH_TetR-type_CS"/>
</dbReference>
<dbReference type="AlphaFoldDB" id="A0A0G9MVQ3"/>
<keyword evidence="7" id="KW-1185">Reference proteome</keyword>
<dbReference type="PANTHER" id="PTHR30055:SF146">
    <property type="entry name" value="HTH-TYPE TRANSCRIPTIONAL DUAL REGULATOR CECR"/>
    <property type="match status" value="1"/>
</dbReference>
<dbReference type="GO" id="GO:0003700">
    <property type="term" value="F:DNA-binding transcription factor activity"/>
    <property type="evidence" value="ECO:0007669"/>
    <property type="project" value="TreeGrafter"/>
</dbReference>
<dbReference type="PANTHER" id="PTHR30055">
    <property type="entry name" value="HTH-TYPE TRANSCRIPTIONAL REGULATOR RUTR"/>
    <property type="match status" value="1"/>
</dbReference>
<evidence type="ECO:0000256" key="1">
    <source>
        <dbReference type="ARBA" id="ARBA00023015"/>
    </source>
</evidence>
<name>A0A0G9MVQ3_9SPHN</name>
<dbReference type="GO" id="GO:0000976">
    <property type="term" value="F:transcription cis-regulatory region binding"/>
    <property type="evidence" value="ECO:0007669"/>
    <property type="project" value="TreeGrafter"/>
</dbReference>
<reference evidence="6 7" key="1">
    <citation type="submission" date="2015-04" db="EMBL/GenBank/DDBJ databases">
        <title>The draft genome sequence of Erythrobacr gangjinensis K7-2.</title>
        <authorList>
            <person name="Zhuang L."/>
            <person name="Liu Y."/>
            <person name="Shao Z."/>
        </authorList>
    </citation>
    <scope>NUCLEOTIDE SEQUENCE [LARGE SCALE GENOMIC DNA]</scope>
    <source>
        <strain evidence="6 7">K7-2</strain>
    </source>
</reference>
<dbReference type="PRINTS" id="PR00455">
    <property type="entry name" value="HTHTETR"/>
</dbReference>
<dbReference type="EMBL" id="LBHC01000001">
    <property type="protein sequence ID" value="KLE33363.1"/>
    <property type="molecule type" value="Genomic_DNA"/>
</dbReference>
<dbReference type="SUPFAM" id="SSF46689">
    <property type="entry name" value="Homeodomain-like"/>
    <property type="match status" value="1"/>
</dbReference>
<accession>A0A0G9MVQ3</accession>
<dbReference type="Pfam" id="PF00440">
    <property type="entry name" value="TetR_N"/>
    <property type="match status" value="1"/>
</dbReference>
<dbReference type="PATRIC" id="fig|502682.8.peg.1098"/>
<dbReference type="PROSITE" id="PS50977">
    <property type="entry name" value="HTH_TETR_2"/>
    <property type="match status" value="1"/>
</dbReference>
<sequence>MEEQTLRRRQVAQCALRVFMERGYAGASMSEVARRAEISKASLYHHFTSKEDMLVQALTVDTGDALSALERLAMDRETPAEHRLLEAFGYAHDAILSGSMGRLLTVLAQAGRDVPEIARGFHEKVIVRFRSALVSIYADAIADGTFRDLTPREMEQVIVGPLLSISLTSSLVQNATELHASNLSGTDRDSYVALMTKLLRKE</sequence>
<evidence type="ECO:0000259" key="5">
    <source>
        <dbReference type="PROSITE" id="PS50977"/>
    </source>
</evidence>
<dbReference type="InterPro" id="IPR009057">
    <property type="entry name" value="Homeodomain-like_sf"/>
</dbReference>
<evidence type="ECO:0000313" key="7">
    <source>
        <dbReference type="Proteomes" id="UP000053070"/>
    </source>
</evidence>
<gene>
    <name evidence="6" type="ORF">AAW01_05360</name>
</gene>
<dbReference type="FunFam" id="1.10.10.60:FF:000141">
    <property type="entry name" value="TetR family transcriptional regulator"/>
    <property type="match status" value="1"/>
</dbReference>
<comment type="caution">
    <text evidence="6">The sequence shown here is derived from an EMBL/GenBank/DDBJ whole genome shotgun (WGS) entry which is preliminary data.</text>
</comment>
<keyword evidence="3" id="KW-0804">Transcription</keyword>
<protein>
    <recommendedName>
        <fullName evidence="5">HTH tetR-type domain-containing protein</fullName>
    </recommendedName>
</protein>
<evidence type="ECO:0000256" key="3">
    <source>
        <dbReference type="ARBA" id="ARBA00023163"/>
    </source>
</evidence>
<dbReference type="STRING" id="502682.BMF35_a0073"/>
<feature type="domain" description="HTH tetR-type" evidence="5">
    <location>
        <begin position="5"/>
        <end position="65"/>
    </location>
</feature>